<proteinExistence type="predicted"/>
<keyword evidence="5" id="KW-1185">Reference proteome</keyword>
<sequence>MDETTQVTPLPEQTTRTQGGTVTTVTVPTKQITETAEVIARVGPDPVMLGTVITFGAIMVMAILALITRFQKQQENNAQQMFDGQEKERTRWQEQLVDQRTHFRDELKETRDEFRQELQSQRDAHVESLNKIVDGHKEGMEKVANEISTLGHRVAHLEVALQTAPPVVATQVNVAPVAKPARKARKGNLDAV</sequence>
<evidence type="ECO:0000313" key="5">
    <source>
        <dbReference type="Proteomes" id="UP001458946"/>
    </source>
</evidence>
<keyword evidence="3" id="KW-0472">Membrane</keyword>
<keyword evidence="3" id="KW-1133">Transmembrane helix</keyword>
<name>A0ABP9V598_9DEIO</name>
<dbReference type="EMBL" id="BAABRN010000001">
    <property type="protein sequence ID" value="GAA5500447.1"/>
    <property type="molecule type" value="Genomic_DNA"/>
</dbReference>
<feature type="region of interest" description="Disordered" evidence="2">
    <location>
        <begin position="1"/>
        <end position="20"/>
    </location>
</feature>
<evidence type="ECO:0000256" key="3">
    <source>
        <dbReference type="SAM" id="Phobius"/>
    </source>
</evidence>
<feature type="compositionally biased region" description="Polar residues" evidence="2">
    <location>
        <begin position="1"/>
        <end position="12"/>
    </location>
</feature>
<keyword evidence="3" id="KW-0812">Transmembrane</keyword>
<feature type="transmembrane region" description="Helical" evidence="3">
    <location>
        <begin position="47"/>
        <end position="67"/>
    </location>
</feature>
<organism evidence="4 5">
    <name type="scientific">Deinococcus xinjiangensis</name>
    <dbReference type="NCBI Taxonomy" id="457454"/>
    <lineage>
        <taxon>Bacteria</taxon>
        <taxon>Thermotogati</taxon>
        <taxon>Deinococcota</taxon>
        <taxon>Deinococci</taxon>
        <taxon>Deinococcales</taxon>
        <taxon>Deinococcaceae</taxon>
        <taxon>Deinococcus</taxon>
    </lineage>
</organism>
<evidence type="ECO:0000313" key="4">
    <source>
        <dbReference type="EMBL" id="GAA5500447.1"/>
    </source>
</evidence>
<keyword evidence="1" id="KW-0175">Coiled coil</keyword>
<dbReference type="Proteomes" id="UP001458946">
    <property type="component" value="Unassembled WGS sequence"/>
</dbReference>
<reference evidence="4 5" key="1">
    <citation type="submission" date="2024-02" db="EMBL/GenBank/DDBJ databases">
        <title>Deinococcus xinjiangensis NBRC 107630.</title>
        <authorList>
            <person name="Ichikawa N."/>
            <person name="Katano-Makiyama Y."/>
            <person name="Hidaka K."/>
        </authorList>
    </citation>
    <scope>NUCLEOTIDE SEQUENCE [LARGE SCALE GENOMIC DNA]</scope>
    <source>
        <strain evidence="4 5">NBRC 107630</strain>
    </source>
</reference>
<gene>
    <name evidence="4" type="ORF">Dxin01_00168</name>
</gene>
<evidence type="ECO:0000256" key="1">
    <source>
        <dbReference type="SAM" id="Coils"/>
    </source>
</evidence>
<dbReference type="RefSeq" id="WP_353540432.1">
    <property type="nucleotide sequence ID" value="NZ_BAABRN010000001.1"/>
</dbReference>
<evidence type="ECO:0000256" key="2">
    <source>
        <dbReference type="SAM" id="MobiDB-lite"/>
    </source>
</evidence>
<protein>
    <submittedName>
        <fullName evidence="4">Uncharacterized protein</fullName>
    </submittedName>
</protein>
<comment type="caution">
    <text evidence="4">The sequence shown here is derived from an EMBL/GenBank/DDBJ whole genome shotgun (WGS) entry which is preliminary data.</text>
</comment>
<feature type="coiled-coil region" evidence="1">
    <location>
        <begin position="93"/>
        <end position="124"/>
    </location>
</feature>
<accession>A0ABP9V598</accession>